<gene>
    <name evidence="1" type="ORF">S12H4_45278</name>
</gene>
<evidence type="ECO:0000313" key="1">
    <source>
        <dbReference type="EMBL" id="GAJ07918.1"/>
    </source>
</evidence>
<sequence>MENTYDNGLPFSQTLKKNLDTQIERIKDNKFSLIIIEGGL</sequence>
<organism evidence="1">
    <name type="scientific">marine sediment metagenome</name>
    <dbReference type="NCBI Taxonomy" id="412755"/>
    <lineage>
        <taxon>unclassified sequences</taxon>
        <taxon>metagenomes</taxon>
        <taxon>ecological metagenomes</taxon>
    </lineage>
</organism>
<proteinExistence type="predicted"/>
<dbReference type="EMBL" id="BARW01027983">
    <property type="protein sequence ID" value="GAJ07918.1"/>
    <property type="molecule type" value="Genomic_DNA"/>
</dbReference>
<accession>X1TRE7</accession>
<protein>
    <submittedName>
        <fullName evidence="1">Uncharacterized protein</fullName>
    </submittedName>
</protein>
<name>X1TRE7_9ZZZZ</name>
<dbReference type="AlphaFoldDB" id="X1TRE7"/>
<feature type="non-terminal residue" evidence="1">
    <location>
        <position position="40"/>
    </location>
</feature>
<reference evidence="1" key="1">
    <citation type="journal article" date="2014" name="Front. Microbiol.">
        <title>High frequency of phylogenetically diverse reductive dehalogenase-homologous genes in deep subseafloor sedimentary metagenomes.</title>
        <authorList>
            <person name="Kawai M."/>
            <person name="Futagami T."/>
            <person name="Toyoda A."/>
            <person name="Takaki Y."/>
            <person name="Nishi S."/>
            <person name="Hori S."/>
            <person name="Arai W."/>
            <person name="Tsubouchi T."/>
            <person name="Morono Y."/>
            <person name="Uchiyama I."/>
            <person name="Ito T."/>
            <person name="Fujiyama A."/>
            <person name="Inagaki F."/>
            <person name="Takami H."/>
        </authorList>
    </citation>
    <scope>NUCLEOTIDE SEQUENCE</scope>
    <source>
        <strain evidence="1">Expedition CK06-06</strain>
    </source>
</reference>
<comment type="caution">
    <text evidence="1">The sequence shown here is derived from an EMBL/GenBank/DDBJ whole genome shotgun (WGS) entry which is preliminary data.</text>
</comment>